<protein>
    <recommendedName>
        <fullName evidence="1">GmrSD restriction endonucleases N-terminal domain-containing protein</fullName>
    </recommendedName>
</protein>
<proteinExistence type="predicted"/>
<evidence type="ECO:0000313" key="2">
    <source>
        <dbReference type="EMBL" id="PIZ17700.1"/>
    </source>
</evidence>
<dbReference type="AlphaFoldDB" id="A0A2M7SE03"/>
<reference evidence="3" key="1">
    <citation type="submission" date="2017-09" db="EMBL/GenBank/DDBJ databases">
        <title>Depth-based differentiation of microbial function through sediment-hosted aquifers and enrichment of novel symbionts in the deep terrestrial subsurface.</title>
        <authorList>
            <person name="Probst A.J."/>
            <person name="Ladd B."/>
            <person name="Jarett J.K."/>
            <person name="Geller-Mcgrath D.E."/>
            <person name="Sieber C.M.K."/>
            <person name="Emerson J.B."/>
            <person name="Anantharaman K."/>
            <person name="Thomas B.C."/>
            <person name="Malmstrom R."/>
            <person name="Stieglmeier M."/>
            <person name="Klingl A."/>
            <person name="Woyke T."/>
            <person name="Ryan C.M."/>
            <person name="Banfield J.F."/>
        </authorList>
    </citation>
    <scope>NUCLEOTIDE SEQUENCE [LARGE SCALE GENOMIC DNA]</scope>
</reference>
<dbReference type="Pfam" id="PF03235">
    <property type="entry name" value="GmrSD_N"/>
    <property type="match status" value="1"/>
</dbReference>
<accession>A0A2M7SE03</accession>
<gene>
    <name evidence="2" type="ORF">COY52_03210</name>
</gene>
<dbReference type="EMBL" id="PFMR01000090">
    <property type="protein sequence ID" value="PIZ17700.1"/>
    <property type="molecule type" value="Genomic_DNA"/>
</dbReference>
<evidence type="ECO:0000313" key="3">
    <source>
        <dbReference type="Proteomes" id="UP000229307"/>
    </source>
</evidence>
<dbReference type="InterPro" id="IPR004919">
    <property type="entry name" value="GmrSD_N"/>
</dbReference>
<feature type="domain" description="GmrSD restriction endonucleases N-terminal" evidence="1">
    <location>
        <begin position="57"/>
        <end position="192"/>
    </location>
</feature>
<dbReference type="PANTHER" id="PTHR39639">
    <property type="entry name" value="CHROMOSOME 16, WHOLE GENOME SHOTGUN SEQUENCE"/>
    <property type="match status" value="1"/>
</dbReference>
<sequence>MEIKMKIEDEKLSEEEFIEEDNKDEEESPIKKGGSRRVATYPIDFTIDSINNQIEADNILLDEDFQRYLVWDENKQSKLIESLYLNIPIPVCYFAELEDGKYSVIDGKQRLSSISIFLSNDLILKNLKIASELNGKKQRTLEPEQLRKIESRTIRCIVILKESDSDVCREIFDRLNSNSVPLNKQELRNSTFRGKFNDFLKELAKNKAFQNIRGVDKEDKRMNNCELALRYFAFKEKLSSYRPPLAEFLDNYLKEGNKFSDEKIELEKKAFIEIVKKIHFVFDKNAFRRYDLIQKVWETRINKAIFDVIMLSFTNIDIQTIKKDKEKIIDAFKDICGLTEFNESITTWTKTIKAINARLNLWRDRLEGAGIILPKFIVSSK</sequence>
<dbReference type="Proteomes" id="UP000229307">
    <property type="component" value="Unassembled WGS sequence"/>
</dbReference>
<dbReference type="PANTHER" id="PTHR39639:SF1">
    <property type="entry name" value="DUF262 DOMAIN-CONTAINING PROTEIN"/>
    <property type="match status" value="1"/>
</dbReference>
<evidence type="ECO:0000259" key="1">
    <source>
        <dbReference type="Pfam" id="PF03235"/>
    </source>
</evidence>
<name>A0A2M7SE03_9BACT</name>
<organism evidence="2 3">
    <name type="scientific">Candidatus Desantisbacteria bacterium CG_4_10_14_0_8_um_filter_48_22</name>
    <dbReference type="NCBI Taxonomy" id="1974543"/>
    <lineage>
        <taxon>Bacteria</taxon>
        <taxon>Candidatus Desantisiibacteriota</taxon>
    </lineage>
</organism>
<comment type="caution">
    <text evidence="2">The sequence shown here is derived from an EMBL/GenBank/DDBJ whole genome shotgun (WGS) entry which is preliminary data.</text>
</comment>